<accession>A0A644ZRD8</accession>
<comment type="caution">
    <text evidence="1">The sequence shown here is derived from an EMBL/GenBank/DDBJ whole genome shotgun (WGS) entry which is preliminary data.</text>
</comment>
<dbReference type="AlphaFoldDB" id="A0A644ZRD8"/>
<gene>
    <name evidence="1" type="ORF">SDC9_90085</name>
</gene>
<evidence type="ECO:0000313" key="1">
    <source>
        <dbReference type="EMBL" id="MPM43412.1"/>
    </source>
</evidence>
<organism evidence="1">
    <name type="scientific">bioreactor metagenome</name>
    <dbReference type="NCBI Taxonomy" id="1076179"/>
    <lineage>
        <taxon>unclassified sequences</taxon>
        <taxon>metagenomes</taxon>
        <taxon>ecological metagenomes</taxon>
    </lineage>
</organism>
<reference evidence="1" key="1">
    <citation type="submission" date="2019-08" db="EMBL/GenBank/DDBJ databases">
        <authorList>
            <person name="Kucharzyk K."/>
            <person name="Murdoch R.W."/>
            <person name="Higgins S."/>
            <person name="Loffler F."/>
        </authorList>
    </citation>
    <scope>NUCLEOTIDE SEQUENCE</scope>
</reference>
<dbReference type="EMBL" id="VSSQ01010094">
    <property type="protein sequence ID" value="MPM43412.1"/>
    <property type="molecule type" value="Genomic_DNA"/>
</dbReference>
<protein>
    <submittedName>
        <fullName evidence="1">Uncharacterized protein</fullName>
    </submittedName>
</protein>
<proteinExistence type="predicted"/>
<sequence>MQQFFICQRWVRTQRHQKIYCGGAAFEPCHNSTEEERQGHGAGGVWNDDKHPFALHRQRSQADFYFFDHLFFS</sequence>
<name>A0A644ZRD8_9ZZZZ</name>